<dbReference type="InterPro" id="IPR040350">
    <property type="entry name" value="TMEM272"/>
</dbReference>
<feature type="transmembrane region" description="Helical" evidence="1">
    <location>
        <begin position="20"/>
        <end position="42"/>
    </location>
</feature>
<keyword evidence="1" id="KW-1133">Transmembrane helix</keyword>
<dbReference type="SUPFAM" id="SSF55729">
    <property type="entry name" value="Acyl-CoA N-acyltransferases (Nat)"/>
    <property type="match status" value="1"/>
</dbReference>
<accession>A0A5N5JXB5</accession>
<name>A0A5N5JXB5_PANHP</name>
<proteinExistence type="predicted"/>
<gene>
    <name evidence="2" type="ORF">PHYPO_G00156810</name>
</gene>
<reference evidence="2 3" key="1">
    <citation type="submission" date="2019-06" db="EMBL/GenBank/DDBJ databases">
        <title>A chromosome-scale genome assembly of the striped catfish, Pangasianodon hypophthalmus.</title>
        <authorList>
            <person name="Wen M."/>
            <person name="Zahm M."/>
            <person name="Roques C."/>
            <person name="Cabau C."/>
            <person name="Klopp C."/>
            <person name="Donnadieu C."/>
            <person name="Jouanno E."/>
            <person name="Avarre J.-C."/>
            <person name="Campet M."/>
            <person name="Ha T.T.T."/>
            <person name="Dugue R."/>
            <person name="Lampietro C."/>
            <person name="Louis A."/>
            <person name="Herpin A."/>
            <person name="Echchiki A."/>
            <person name="Berthelot C."/>
            <person name="Parey E."/>
            <person name="Roest-Crollius H."/>
            <person name="Braasch I."/>
            <person name="Postlethwait J."/>
            <person name="Bobe J."/>
            <person name="Montfort J."/>
            <person name="Bouchez O."/>
            <person name="Begum T."/>
            <person name="Schartl M."/>
            <person name="Guiguen Y."/>
        </authorList>
    </citation>
    <scope>NUCLEOTIDE SEQUENCE [LARGE SCALE GENOMIC DNA]</scope>
    <source>
        <strain evidence="2 3">Indonesia</strain>
        <tissue evidence="2">Blood</tissue>
    </source>
</reference>
<dbReference type="InterPro" id="IPR016181">
    <property type="entry name" value="Acyl_CoA_acyltransferase"/>
</dbReference>
<evidence type="ECO:0008006" key="4">
    <source>
        <dbReference type="Google" id="ProtNLM"/>
    </source>
</evidence>
<dbReference type="AlphaFoldDB" id="A0A5N5JXB5"/>
<protein>
    <recommendedName>
        <fullName evidence="4">N-acetyltransferase domain-containing protein</fullName>
    </recommendedName>
</protein>
<dbReference type="PANTHER" id="PTHR33444">
    <property type="entry name" value="SI:DKEY-19B23.12-RELATED"/>
    <property type="match status" value="1"/>
</dbReference>
<comment type="caution">
    <text evidence="2">The sequence shown here is derived from an EMBL/GenBank/DDBJ whole genome shotgun (WGS) entry which is preliminary data.</text>
</comment>
<evidence type="ECO:0000313" key="2">
    <source>
        <dbReference type="EMBL" id="KAB5522190.1"/>
    </source>
</evidence>
<dbReference type="FunFam" id="3.40.630.30:FF:000168">
    <property type="entry name" value="Spermidine/spermine N1-acetyltransferase 1a, duplicate 1"/>
    <property type="match status" value="1"/>
</dbReference>
<feature type="transmembrane region" description="Helical" evidence="1">
    <location>
        <begin position="135"/>
        <end position="156"/>
    </location>
</feature>
<organism evidence="2 3">
    <name type="scientific">Pangasianodon hypophthalmus</name>
    <name type="common">Striped catfish</name>
    <name type="synonym">Helicophagus hypophthalmus</name>
    <dbReference type="NCBI Taxonomy" id="310915"/>
    <lineage>
        <taxon>Eukaryota</taxon>
        <taxon>Metazoa</taxon>
        <taxon>Chordata</taxon>
        <taxon>Craniata</taxon>
        <taxon>Vertebrata</taxon>
        <taxon>Euteleostomi</taxon>
        <taxon>Actinopterygii</taxon>
        <taxon>Neopterygii</taxon>
        <taxon>Teleostei</taxon>
        <taxon>Ostariophysi</taxon>
        <taxon>Siluriformes</taxon>
        <taxon>Pangasiidae</taxon>
        <taxon>Pangasianodon</taxon>
    </lineage>
</organism>
<evidence type="ECO:0000313" key="3">
    <source>
        <dbReference type="Proteomes" id="UP000327468"/>
    </source>
</evidence>
<dbReference type="PANTHER" id="PTHR33444:SF2">
    <property type="entry name" value="MARVEL DOMAIN-CONTAINING PROTEIN"/>
    <property type="match status" value="1"/>
</dbReference>
<feature type="transmembrane region" description="Helical" evidence="1">
    <location>
        <begin position="95"/>
        <end position="115"/>
    </location>
</feature>
<evidence type="ECO:0000256" key="1">
    <source>
        <dbReference type="SAM" id="Phobius"/>
    </source>
</evidence>
<keyword evidence="1" id="KW-0472">Membrane</keyword>
<keyword evidence="1" id="KW-0812">Transmembrane</keyword>
<dbReference type="Gene3D" id="3.40.630.30">
    <property type="match status" value="1"/>
</dbReference>
<sequence length="296" mass="33659">MEDRALLQNIRRTPKPSLPVLIISKLVAIALPVAQLVIGVLYLEACPRQPLIPIYLLVSGVFALVLVLLSCLPCTQEEENGGGAISTLCTTWNSLITLFLFCWFIAGNVWVYSIYEPNYDPHTPSHCAKTLYLFAFWTITLVYIIIGLIITAGCCVMSERFGMKRGELATLIKAWNPAGLFRVCSTEENFTMNFRIRAAREEDCRDIQRMIMELAVYEKMADQVKISHEELQRDGFGPNPFYQCLIAEVPEELKSDEGHTTVGYALYFYTYSTWKGRSIYMEDLYVMPAPDHPRAR</sequence>
<dbReference type="Proteomes" id="UP000327468">
    <property type="component" value="Chromosome 27"/>
</dbReference>
<keyword evidence="3" id="KW-1185">Reference proteome</keyword>
<dbReference type="EMBL" id="VFJC01000028">
    <property type="protein sequence ID" value="KAB5522190.1"/>
    <property type="molecule type" value="Genomic_DNA"/>
</dbReference>
<feature type="transmembrane region" description="Helical" evidence="1">
    <location>
        <begin position="54"/>
        <end position="74"/>
    </location>
</feature>